<dbReference type="KEGG" id="blau:DQQ01_14830"/>
<dbReference type="InterPro" id="IPR010559">
    <property type="entry name" value="Sig_transdc_His_kin_internal"/>
</dbReference>
<evidence type="ECO:0000256" key="1">
    <source>
        <dbReference type="SAM" id="Phobius"/>
    </source>
</evidence>
<dbReference type="EMBL" id="CP030280">
    <property type="protein sequence ID" value="AWY99545.1"/>
    <property type="molecule type" value="Genomic_DNA"/>
</dbReference>
<proteinExistence type="predicted"/>
<protein>
    <recommendedName>
        <fullName evidence="2">Signal transduction histidine kinase internal region domain-containing protein</fullName>
    </recommendedName>
</protein>
<accession>A0A2Z4UES2</accession>
<evidence type="ECO:0000313" key="3">
    <source>
        <dbReference type="EMBL" id="AWY99545.1"/>
    </source>
</evidence>
<dbReference type="Proteomes" id="UP000250003">
    <property type="component" value="Chromosome"/>
</dbReference>
<dbReference type="InterPro" id="IPR050640">
    <property type="entry name" value="Bact_2-comp_sensor_kinase"/>
</dbReference>
<dbReference type="OrthoDB" id="9809348at2"/>
<feature type="domain" description="Signal transduction histidine kinase internal region" evidence="2">
    <location>
        <begin position="469"/>
        <end position="547"/>
    </location>
</feature>
<keyword evidence="1" id="KW-0472">Membrane</keyword>
<feature type="transmembrane region" description="Helical" evidence="1">
    <location>
        <begin position="379"/>
        <end position="399"/>
    </location>
</feature>
<dbReference type="PANTHER" id="PTHR34220">
    <property type="entry name" value="SENSOR HISTIDINE KINASE YPDA"/>
    <property type="match status" value="1"/>
</dbReference>
<name>A0A2Z4UES2_9FIRM</name>
<dbReference type="Gene3D" id="3.30.565.10">
    <property type="entry name" value="Histidine kinase-like ATPase, C-terminal domain"/>
    <property type="match status" value="1"/>
</dbReference>
<dbReference type="PANTHER" id="PTHR34220:SF7">
    <property type="entry name" value="SENSOR HISTIDINE KINASE YPDA"/>
    <property type="match status" value="1"/>
</dbReference>
<gene>
    <name evidence="3" type="ORF">DQQ01_14830</name>
</gene>
<dbReference type="AlphaFoldDB" id="A0A2Z4UES2"/>
<feature type="transmembrane region" description="Helical" evidence="1">
    <location>
        <begin position="59"/>
        <end position="78"/>
    </location>
</feature>
<dbReference type="Gene3D" id="6.10.340.10">
    <property type="match status" value="1"/>
</dbReference>
<dbReference type="GO" id="GO:0016020">
    <property type="term" value="C:membrane"/>
    <property type="evidence" value="ECO:0007669"/>
    <property type="project" value="InterPro"/>
</dbReference>
<sequence>MLHTIAIPKTTANILLFIISSTSFPHIFSRRRFVIFIIDNLFFRRKKQNLVLFRRNRAFFALRLVFFVFIAIITTPLVKKDEANFMFCKIREKVANAPLSKKFLMMLLPGILLFAFFILAGFLLIIRSGNHMLYQTSGELLSYSAKDISRNLQSVQGMANFILEDSTMQTALSESKDQKENKIPSDAYNRIHATLNTYYQKYKSHYVDYVQVVNNKFSVLSSGIDSHVLPPELQKELIETARVQDGRLCWITDYCDTYGIFLVRSLRRIEHLKLDELGVLIINVNIKNMIEDISAPNRTQDSVSYILCEDSQTLYAPPALKDYQKSALEQIPDGEYSIQKIAEKRYFTIRGRIAATGWDYFCLSPYESMYKNFRFFQQLFIFLLFCSLLLCILLTKALLKPLVAHFDLLITKIKAFGNEKFEIIHCPYSYENRYDEIGLLHQQFDSMALKIQTLIRENYENKLLAKESQLKALEMQINPHFLYNTLQTINWRGKLLKDEPISLMTESLGKLLRITLSRKNKDSTLAQELELVRYYMNIQGIRFEDTLQYKVNIPPELLDTYLPKFTLQPLIENAIHYTLEDDSDECFISIQAHQELCGIVITVSNTESRFEEHLLEKLLSKEILPNGFGIGILNVHKRLELAFGDACSLEFINEENFATVKITVPDRNGGKKEKRTCFDY</sequence>
<organism evidence="3 4">
    <name type="scientific">Blautia argi</name>
    <dbReference type="NCBI Taxonomy" id="1912897"/>
    <lineage>
        <taxon>Bacteria</taxon>
        <taxon>Bacillati</taxon>
        <taxon>Bacillota</taxon>
        <taxon>Clostridia</taxon>
        <taxon>Lachnospirales</taxon>
        <taxon>Lachnospiraceae</taxon>
        <taxon>Blautia</taxon>
    </lineage>
</organism>
<evidence type="ECO:0000259" key="2">
    <source>
        <dbReference type="Pfam" id="PF06580"/>
    </source>
</evidence>
<dbReference type="Pfam" id="PF06580">
    <property type="entry name" value="His_kinase"/>
    <property type="match status" value="1"/>
</dbReference>
<dbReference type="InterPro" id="IPR036890">
    <property type="entry name" value="HATPase_C_sf"/>
</dbReference>
<evidence type="ECO:0000313" key="4">
    <source>
        <dbReference type="Proteomes" id="UP000250003"/>
    </source>
</evidence>
<feature type="transmembrane region" description="Helical" evidence="1">
    <location>
        <begin position="12"/>
        <end position="38"/>
    </location>
</feature>
<keyword evidence="1" id="KW-0812">Transmembrane</keyword>
<keyword evidence="4" id="KW-1185">Reference proteome</keyword>
<reference evidence="4" key="1">
    <citation type="submission" date="2018-06" db="EMBL/GenBank/DDBJ databases">
        <title>Description of Blautia argi sp. nov., a new anaerobic isolated from dog feces.</title>
        <authorList>
            <person name="Chang Y.-H."/>
            <person name="Paek J."/>
            <person name="Shin Y."/>
        </authorList>
    </citation>
    <scope>NUCLEOTIDE SEQUENCE [LARGE SCALE GENOMIC DNA]</scope>
    <source>
        <strain evidence="4">KCTC 15426</strain>
    </source>
</reference>
<dbReference type="SUPFAM" id="SSF55874">
    <property type="entry name" value="ATPase domain of HSP90 chaperone/DNA topoisomerase II/histidine kinase"/>
    <property type="match status" value="1"/>
</dbReference>
<dbReference type="GO" id="GO:0000155">
    <property type="term" value="F:phosphorelay sensor kinase activity"/>
    <property type="evidence" value="ECO:0007669"/>
    <property type="project" value="InterPro"/>
</dbReference>
<feature type="transmembrane region" description="Helical" evidence="1">
    <location>
        <begin position="103"/>
        <end position="126"/>
    </location>
</feature>
<keyword evidence="1" id="KW-1133">Transmembrane helix</keyword>